<evidence type="ECO:0000313" key="2">
    <source>
        <dbReference type="Proteomes" id="UP000238479"/>
    </source>
</evidence>
<name>A0A2P6S4D6_ROSCH</name>
<dbReference type="Proteomes" id="UP000238479">
    <property type="component" value="Chromosome 2"/>
</dbReference>
<proteinExistence type="predicted"/>
<comment type="caution">
    <text evidence="1">The sequence shown here is derived from an EMBL/GenBank/DDBJ whole genome shotgun (WGS) entry which is preliminary data.</text>
</comment>
<keyword evidence="2" id="KW-1185">Reference proteome</keyword>
<dbReference type="Gramene" id="PRQ53529">
    <property type="protein sequence ID" value="PRQ53529"/>
    <property type="gene ID" value="RchiOBHm_Chr2g0167511"/>
</dbReference>
<evidence type="ECO:0000313" key="1">
    <source>
        <dbReference type="EMBL" id="PRQ53529.1"/>
    </source>
</evidence>
<accession>A0A2P6S4D6</accession>
<reference evidence="1 2" key="1">
    <citation type="journal article" date="2018" name="Nat. Genet.">
        <title>The Rosa genome provides new insights in the design of modern roses.</title>
        <authorList>
            <person name="Bendahmane M."/>
        </authorList>
    </citation>
    <scope>NUCLEOTIDE SEQUENCE [LARGE SCALE GENOMIC DNA]</scope>
    <source>
        <strain evidence="2">cv. Old Blush</strain>
    </source>
</reference>
<dbReference type="AlphaFoldDB" id="A0A2P6S4D6"/>
<protein>
    <submittedName>
        <fullName evidence="1">Uncharacterized protein</fullName>
    </submittedName>
</protein>
<gene>
    <name evidence="1" type="ORF">RchiOBHm_Chr2g0167511</name>
</gene>
<sequence length="52" mass="5755">MTIFKNRDMASTPSTPRNTATINPFKTVIFSVKNIKKGLSKCKSKQLSAPQV</sequence>
<dbReference type="EMBL" id="PDCK01000040">
    <property type="protein sequence ID" value="PRQ53529.1"/>
    <property type="molecule type" value="Genomic_DNA"/>
</dbReference>
<organism evidence="1 2">
    <name type="scientific">Rosa chinensis</name>
    <name type="common">China rose</name>
    <dbReference type="NCBI Taxonomy" id="74649"/>
    <lineage>
        <taxon>Eukaryota</taxon>
        <taxon>Viridiplantae</taxon>
        <taxon>Streptophyta</taxon>
        <taxon>Embryophyta</taxon>
        <taxon>Tracheophyta</taxon>
        <taxon>Spermatophyta</taxon>
        <taxon>Magnoliopsida</taxon>
        <taxon>eudicotyledons</taxon>
        <taxon>Gunneridae</taxon>
        <taxon>Pentapetalae</taxon>
        <taxon>rosids</taxon>
        <taxon>fabids</taxon>
        <taxon>Rosales</taxon>
        <taxon>Rosaceae</taxon>
        <taxon>Rosoideae</taxon>
        <taxon>Rosoideae incertae sedis</taxon>
        <taxon>Rosa</taxon>
    </lineage>
</organism>